<organism evidence="1 2">
    <name type="scientific">Elysia chlorotica</name>
    <name type="common">Eastern emerald elysia</name>
    <name type="synonym">Sea slug</name>
    <dbReference type="NCBI Taxonomy" id="188477"/>
    <lineage>
        <taxon>Eukaryota</taxon>
        <taxon>Metazoa</taxon>
        <taxon>Spiralia</taxon>
        <taxon>Lophotrochozoa</taxon>
        <taxon>Mollusca</taxon>
        <taxon>Gastropoda</taxon>
        <taxon>Heterobranchia</taxon>
        <taxon>Euthyneura</taxon>
        <taxon>Panpulmonata</taxon>
        <taxon>Sacoglossa</taxon>
        <taxon>Placobranchoidea</taxon>
        <taxon>Plakobranchidae</taxon>
        <taxon>Elysia</taxon>
    </lineage>
</organism>
<evidence type="ECO:0008006" key="3">
    <source>
        <dbReference type="Google" id="ProtNLM"/>
    </source>
</evidence>
<dbReference type="AlphaFoldDB" id="A0A433SSP8"/>
<protein>
    <recommendedName>
        <fullName evidence="3">Ig-like domain-containing protein</fullName>
    </recommendedName>
</protein>
<dbReference type="InterPro" id="IPR013783">
    <property type="entry name" value="Ig-like_fold"/>
</dbReference>
<dbReference type="OrthoDB" id="6148747at2759"/>
<accession>A0A433SSP8</accession>
<dbReference type="Gene3D" id="2.60.40.10">
    <property type="entry name" value="Immunoglobulins"/>
    <property type="match status" value="1"/>
</dbReference>
<gene>
    <name evidence="1" type="ORF">EGW08_019959</name>
</gene>
<dbReference type="SUPFAM" id="SSF48726">
    <property type="entry name" value="Immunoglobulin"/>
    <property type="match status" value="1"/>
</dbReference>
<dbReference type="InterPro" id="IPR036179">
    <property type="entry name" value="Ig-like_dom_sf"/>
</dbReference>
<evidence type="ECO:0000313" key="1">
    <source>
        <dbReference type="EMBL" id="RUS72287.1"/>
    </source>
</evidence>
<dbReference type="Proteomes" id="UP000271974">
    <property type="component" value="Unassembled WGS sequence"/>
</dbReference>
<sequence length="261" mass="28200">MDVHKRSSQWLKYGQAYNMPITFMWNTSEANQGYSCSGKSGDGQIDTGSVMDPKFAFFDTTTVMLTPTILTACDSDSSSQVVCKVPKASVNPAPKFSFYGNGKLLQESLPAVETDSHYHQVLDITGHSQGGTTEISCQVTNTVFSDMQQKTSKSILLRLITVEGQSFQGVSSINVATLSQNFTGTLTCLVSGGFPEATIGSLACGDNLGYSEGASATVRFQNAEVTRVMHNVFCVCKGIHESGCYDIDNDETRVKLKVLCE</sequence>
<dbReference type="EMBL" id="RQTK01001087">
    <property type="protein sequence ID" value="RUS72287.1"/>
    <property type="molecule type" value="Genomic_DNA"/>
</dbReference>
<reference evidence="1 2" key="1">
    <citation type="submission" date="2019-01" db="EMBL/GenBank/DDBJ databases">
        <title>A draft genome assembly of the solar-powered sea slug Elysia chlorotica.</title>
        <authorList>
            <person name="Cai H."/>
            <person name="Li Q."/>
            <person name="Fang X."/>
            <person name="Li J."/>
            <person name="Curtis N.E."/>
            <person name="Altenburger A."/>
            <person name="Shibata T."/>
            <person name="Feng M."/>
            <person name="Maeda T."/>
            <person name="Schwartz J.A."/>
            <person name="Shigenobu S."/>
            <person name="Lundholm N."/>
            <person name="Nishiyama T."/>
            <person name="Yang H."/>
            <person name="Hasebe M."/>
            <person name="Li S."/>
            <person name="Pierce S.K."/>
            <person name="Wang J."/>
        </authorList>
    </citation>
    <scope>NUCLEOTIDE SEQUENCE [LARGE SCALE GENOMIC DNA]</scope>
    <source>
        <strain evidence="1">EC2010</strain>
        <tissue evidence="1">Whole organism of an adult</tissue>
    </source>
</reference>
<proteinExistence type="predicted"/>
<evidence type="ECO:0000313" key="2">
    <source>
        <dbReference type="Proteomes" id="UP000271974"/>
    </source>
</evidence>
<keyword evidence="2" id="KW-1185">Reference proteome</keyword>
<name>A0A433SSP8_ELYCH</name>
<comment type="caution">
    <text evidence="1">The sequence shown here is derived from an EMBL/GenBank/DDBJ whole genome shotgun (WGS) entry which is preliminary data.</text>
</comment>